<evidence type="ECO:0000313" key="2">
    <source>
        <dbReference type="Proteomes" id="UP000830395"/>
    </source>
</evidence>
<gene>
    <name evidence="1" type="ORF">PDJAM_G00112500</name>
</gene>
<sequence>MDAPAPTDKKGPPRFKQRIVRTFKSKAPRPGQKGFGDDIPGMEGLGTVTRASVRSGTDVGARRSGAQLLSQFITKVFIRDEVRALCRPLEFFYTNLGKPCLHGARLVHRGTAMLERVWARL</sequence>
<keyword evidence="2" id="KW-1185">Reference proteome</keyword>
<organism evidence="1 2">
    <name type="scientific">Pangasius djambal</name>
    <dbReference type="NCBI Taxonomy" id="1691987"/>
    <lineage>
        <taxon>Eukaryota</taxon>
        <taxon>Metazoa</taxon>
        <taxon>Chordata</taxon>
        <taxon>Craniata</taxon>
        <taxon>Vertebrata</taxon>
        <taxon>Euteleostomi</taxon>
        <taxon>Actinopterygii</taxon>
        <taxon>Neopterygii</taxon>
        <taxon>Teleostei</taxon>
        <taxon>Ostariophysi</taxon>
        <taxon>Siluriformes</taxon>
        <taxon>Pangasiidae</taxon>
        <taxon>Pangasius</taxon>
    </lineage>
</organism>
<dbReference type="EMBL" id="CM040976">
    <property type="protein sequence ID" value="MCJ8729883.1"/>
    <property type="molecule type" value="Genomic_DNA"/>
</dbReference>
<evidence type="ECO:0000313" key="1">
    <source>
        <dbReference type="EMBL" id="MCJ8729883.1"/>
    </source>
</evidence>
<comment type="caution">
    <text evidence="1">The sequence shown here is derived from an EMBL/GenBank/DDBJ whole genome shotgun (WGS) entry which is preliminary data.</text>
</comment>
<name>A0ACC5Y2A1_9TELE</name>
<proteinExistence type="predicted"/>
<reference evidence="1" key="1">
    <citation type="submission" date="2020-02" db="EMBL/GenBank/DDBJ databases">
        <title>Genome sequencing of the panga catfish, Pangasius djambal.</title>
        <authorList>
            <person name="Wen M."/>
            <person name="Zahm M."/>
            <person name="Roques C."/>
            <person name="Cabau C."/>
            <person name="Klopp C."/>
            <person name="Donnadieu C."/>
            <person name="Jouanno E."/>
            <person name="Avarre J.-C."/>
            <person name="Campet M."/>
            <person name="Ha T."/>
            <person name="Dugue R."/>
            <person name="Lampietro C."/>
            <person name="Louis A."/>
            <person name="Herpin A."/>
            <person name="Echchiki A."/>
            <person name="Berthelot C."/>
            <person name="Parey E."/>
            <person name="Roest-Crollius H."/>
            <person name="Braasch I."/>
            <person name="Postlethwait J.H."/>
            <person name="Bobe J."/>
            <person name="Montfort J."/>
            <person name="Bouchez O."/>
            <person name="Begum T."/>
            <person name="Schartl M."/>
            <person name="Gustiano R."/>
            <person name="Guiguen Y."/>
        </authorList>
    </citation>
    <scope>NUCLEOTIDE SEQUENCE</scope>
    <source>
        <strain evidence="1">Pdj_M5554</strain>
    </source>
</reference>
<dbReference type="Proteomes" id="UP000830395">
    <property type="component" value="Chromosome 2"/>
</dbReference>
<accession>A0ACC5Y2A1</accession>
<protein>
    <submittedName>
        <fullName evidence="1">Uncharacterized protein</fullName>
    </submittedName>
</protein>